<organism evidence="3 4">
    <name type="scientific">Microbacterium binotii</name>
    <dbReference type="NCBI Taxonomy" id="462710"/>
    <lineage>
        <taxon>Bacteria</taxon>
        <taxon>Bacillati</taxon>
        <taxon>Actinomycetota</taxon>
        <taxon>Actinomycetes</taxon>
        <taxon>Micrococcales</taxon>
        <taxon>Microbacteriaceae</taxon>
        <taxon>Microbacterium</taxon>
    </lineage>
</organism>
<dbReference type="EMBL" id="BAAARI010000011">
    <property type="protein sequence ID" value="GAA2575845.1"/>
    <property type="molecule type" value="Genomic_DNA"/>
</dbReference>
<evidence type="ECO:0000259" key="2">
    <source>
        <dbReference type="Pfam" id="PF25362"/>
    </source>
</evidence>
<reference evidence="3 4" key="1">
    <citation type="journal article" date="2019" name="Int. J. Syst. Evol. Microbiol.">
        <title>The Global Catalogue of Microorganisms (GCM) 10K type strain sequencing project: providing services to taxonomists for standard genome sequencing and annotation.</title>
        <authorList>
            <consortium name="The Broad Institute Genomics Platform"/>
            <consortium name="The Broad Institute Genome Sequencing Center for Infectious Disease"/>
            <person name="Wu L."/>
            <person name="Ma J."/>
        </authorList>
    </citation>
    <scope>NUCLEOTIDE SEQUENCE [LARGE SCALE GENOMIC DNA]</scope>
    <source>
        <strain evidence="3 4">JCM 16365</strain>
    </source>
</reference>
<protein>
    <recommendedName>
        <fullName evidence="2">PH domain-containing protein</fullName>
    </recommendedName>
</protein>
<keyword evidence="1" id="KW-0472">Membrane</keyword>
<evidence type="ECO:0000256" key="1">
    <source>
        <dbReference type="SAM" id="Phobius"/>
    </source>
</evidence>
<dbReference type="RefSeq" id="WP_344228068.1">
    <property type="nucleotide sequence ID" value="NZ_BAAARI010000011.1"/>
</dbReference>
<feature type="transmembrane region" description="Helical" evidence="1">
    <location>
        <begin position="6"/>
        <end position="25"/>
    </location>
</feature>
<feature type="domain" description="PH" evidence="2">
    <location>
        <begin position="45"/>
        <end position="151"/>
    </location>
</feature>
<name>A0ABN3PEZ3_9MICO</name>
<dbReference type="Pfam" id="PF25362">
    <property type="entry name" value="bPH_11"/>
    <property type="match status" value="1"/>
</dbReference>
<proteinExistence type="predicted"/>
<keyword evidence="1" id="KW-1133">Transmembrane helix</keyword>
<dbReference type="InterPro" id="IPR057446">
    <property type="entry name" value="PH_bac"/>
</dbReference>
<evidence type="ECO:0000313" key="4">
    <source>
        <dbReference type="Proteomes" id="UP001500274"/>
    </source>
</evidence>
<keyword evidence="1" id="KW-0812">Transmembrane</keyword>
<accession>A0ABN3PEZ3</accession>
<keyword evidence="4" id="KW-1185">Reference proteome</keyword>
<evidence type="ECO:0000313" key="3">
    <source>
        <dbReference type="EMBL" id="GAA2575845.1"/>
    </source>
</evidence>
<gene>
    <name evidence="3" type="ORF">GCM10009862_13900</name>
</gene>
<comment type="caution">
    <text evidence="3">The sequence shown here is derived from an EMBL/GenBank/DDBJ whole genome shotgun (WGS) entry which is preliminary data.</text>
</comment>
<sequence length="170" mass="18295">MSREGALLVMLAVALLLIGLTFWGWRRRVRRDSGLAAPLGSPPAQAEVLARFAGLYVATTAHDTALERLAVRGLGFRAKADLLITDAGVALLAYGGEPVFIDRTRLESAQQATVTIDRVVERDGLARLTWRIDDDTLVDSYFRPQDASARAVAAALDAILPHPTSTGTDV</sequence>
<dbReference type="Proteomes" id="UP001500274">
    <property type="component" value="Unassembled WGS sequence"/>
</dbReference>